<dbReference type="AlphaFoldDB" id="A0A060CN92"/>
<name>A0A060CN92_9BACT</name>
<protein>
    <submittedName>
        <fullName evidence="1">CAZy families GT4 protein</fullName>
    </submittedName>
</protein>
<sequence length="110" mass="12874">LFAPNFWIKTKKKNLLKSIFKQAFNLVVSLYLVGIRRVSTEKFDIIHSNSSVVSIGFILSAISGIKHVWHFREFGDLDFDLSYPLKDKFMFQMFNKFTNEYISFPRVIGT</sequence>
<feature type="non-terminal residue" evidence="1">
    <location>
        <position position="1"/>
    </location>
</feature>
<dbReference type="EMBL" id="KF126985">
    <property type="protein sequence ID" value="AIA94336.1"/>
    <property type="molecule type" value="Genomic_DNA"/>
</dbReference>
<reference evidence="1" key="1">
    <citation type="journal article" date="2013" name="Environ. Microbiol.">
        <title>Seasonally variable intestinal metagenomes of the red palm weevil (Rhynchophorus ferrugineus).</title>
        <authorList>
            <person name="Jia S."/>
            <person name="Zhang X."/>
            <person name="Zhang G."/>
            <person name="Yin A."/>
            <person name="Zhang S."/>
            <person name="Li F."/>
            <person name="Wang L."/>
            <person name="Zhao D."/>
            <person name="Yun Q."/>
            <person name="Tala"/>
            <person name="Wang J."/>
            <person name="Sun G."/>
            <person name="Baabdullah M."/>
            <person name="Yu X."/>
            <person name="Hu S."/>
            <person name="Al-Mssallem I.S."/>
            <person name="Yu J."/>
        </authorList>
    </citation>
    <scope>NUCLEOTIDE SEQUENCE</scope>
</reference>
<evidence type="ECO:0000313" key="1">
    <source>
        <dbReference type="EMBL" id="AIA94336.1"/>
    </source>
</evidence>
<accession>A0A060CN92</accession>
<organism evidence="1">
    <name type="scientific">uncultured Dyadobacter sp</name>
    <dbReference type="NCBI Taxonomy" id="443075"/>
    <lineage>
        <taxon>Bacteria</taxon>
        <taxon>Pseudomonadati</taxon>
        <taxon>Bacteroidota</taxon>
        <taxon>Cytophagia</taxon>
        <taxon>Cytophagales</taxon>
        <taxon>Spirosomataceae</taxon>
        <taxon>Dyadobacter</taxon>
        <taxon>environmental samples</taxon>
    </lineage>
</organism>
<proteinExistence type="predicted"/>
<feature type="non-terminal residue" evidence="1">
    <location>
        <position position="110"/>
    </location>
</feature>